<dbReference type="EMBL" id="JAQNDK010000006">
    <property type="protein sequence ID" value="MDC0684901.1"/>
    <property type="molecule type" value="Genomic_DNA"/>
</dbReference>
<feature type="chain" id="PRO_5047019693" description="PET hydrolase/cutinase-like domain-containing protein" evidence="2">
    <location>
        <begin position="21"/>
        <end position="376"/>
    </location>
</feature>
<evidence type="ECO:0000313" key="4">
    <source>
        <dbReference type="EMBL" id="MDC0684901.1"/>
    </source>
</evidence>
<accession>A0ABT5CEN3</accession>
<protein>
    <recommendedName>
        <fullName evidence="3">PET hydrolase/cutinase-like domain-containing protein</fullName>
    </recommendedName>
</protein>
<feature type="compositionally biased region" description="Gly residues" evidence="1">
    <location>
        <begin position="77"/>
        <end position="97"/>
    </location>
</feature>
<feature type="compositionally biased region" description="Gly residues" evidence="1">
    <location>
        <begin position="39"/>
        <end position="49"/>
    </location>
</feature>
<dbReference type="PROSITE" id="PS51257">
    <property type="entry name" value="PROKAR_LIPOPROTEIN"/>
    <property type="match status" value="1"/>
</dbReference>
<dbReference type="Pfam" id="PF12740">
    <property type="entry name" value="PETase"/>
    <property type="match status" value="1"/>
</dbReference>
<feature type="signal peptide" evidence="2">
    <location>
        <begin position="1"/>
        <end position="20"/>
    </location>
</feature>
<dbReference type="InterPro" id="IPR029058">
    <property type="entry name" value="AB_hydrolase_fold"/>
</dbReference>
<feature type="compositionally biased region" description="Polar residues" evidence="1">
    <location>
        <begin position="110"/>
        <end position="119"/>
    </location>
</feature>
<evidence type="ECO:0000256" key="2">
    <source>
        <dbReference type="SAM" id="SignalP"/>
    </source>
</evidence>
<proteinExistence type="predicted"/>
<sequence length="376" mass="37398">MKNKLSWAFTCAALGMIVGACSGSNDDGNLGGSGGATAGAGGSVSGSGGEQASTTGGPLPTGPGGSQSTAGGAEPAGSGGAPAGGGDMTGGNGGSGDGSGGAFTGTCTASKSAGRNVSGSGPHKVVVETNSDPGINQGTIFRPADLDGDAKYPIYVWGEGACSRDGLATEAAMAEIASHGYFVVADGTPGGKEPNRELGGGGDVLLAYVDWVIAENDKPCSAYYHKIDTKKVAANGFSCGGLMAAGTAADPRMTTWGHTSSGSFSVNQAFYNSIHTPVLIVTGTADSLGANENGARDFENIAAQGDIPVMMFAKVGADHGGDLWARNGGEFTQVSLAWLNWWLKGDESATGKGMLVGANCRFCSDRTWNISSANLP</sequence>
<evidence type="ECO:0000259" key="3">
    <source>
        <dbReference type="Pfam" id="PF12740"/>
    </source>
</evidence>
<feature type="region of interest" description="Disordered" evidence="1">
    <location>
        <begin position="39"/>
        <end position="97"/>
    </location>
</feature>
<dbReference type="Proteomes" id="UP001217485">
    <property type="component" value="Unassembled WGS sequence"/>
</dbReference>
<comment type="caution">
    <text evidence="4">The sequence shown here is derived from an EMBL/GenBank/DDBJ whole genome shotgun (WGS) entry which is preliminary data.</text>
</comment>
<evidence type="ECO:0000313" key="5">
    <source>
        <dbReference type="Proteomes" id="UP001217485"/>
    </source>
</evidence>
<dbReference type="Gene3D" id="3.40.50.1820">
    <property type="entry name" value="alpha/beta hydrolase"/>
    <property type="match status" value="1"/>
</dbReference>
<gene>
    <name evidence="4" type="ORF">POL72_44705</name>
</gene>
<keyword evidence="2" id="KW-0732">Signal</keyword>
<reference evidence="4 5" key="1">
    <citation type="submission" date="2023-01" db="EMBL/GenBank/DDBJ databases">
        <title>Minimal conservation of predation-associated metabolite biosynthetic gene clusters underscores biosynthetic potential of Myxococcota including descriptions for ten novel species: Archangium lansinium sp. nov., Myxococcus landrumus sp. nov., Nannocystis bai.</title>
        <authorList>
            <person name="Ahearne A."/>
            <person name="Stevens C."/>
            <person name="Dowd S."/>
        </authorList>
    </citation>
    <scope>NUCLEOTIDE SEQUENCE [LARGE SCALE GENOMIC DNA]</scope>
    <source>
        <strain evidence="4 5">WIWO2</strain>
    </source>
</reference>
<feature type="compositionally biased region" description="Polar residues" evidence="1">
    <location>
        <begin position="128"/>
        <end position="138"/>
    </location>
</feature>
<dbReference type="InterPro" id="IPR041127">
    <property type="entry name" value="PET_hydrolase/cutinase-like"/>
</dbReference>
<keyword evidence="5" id="KW-1185">Reference proteome</keyword>
<evidence type="ECO:0000256" key="1">
    <source>
        <dbReference type="SAM" id="MobiDB-lite"/>
    </source>
</evidence>
<dbReference type="RefSeq" id="WP_272103029.1">
    <property type="nucleotide sequence ID" value="NZ_JAQNDK010000006.1"/>
</dbReference>
<feature type="domain" description="PET hydrolase/cutinase-like" evidence="3">
    <location>
        <begin position="120"/>
        <end position="347"/>
    </location>
</feature>
<dbReference type="SUPFAM" id="SSF53474">
    <property type="entry name" value="alpha/beta-Hydrolases"/>
    <property type="match status" value="1"/>
</dbReference>
<organism evidence="4 5">
    <name type="scientific">Sorangium atrum</name>
    <dbReference type="NCBI Taxonomy" id="2995308"/>
    <lineage>
        <taxon>Bacteria</taxon>
        <taxon>Pseudomonadati</taxon>
        <taxon>Myxococcota</taxon>
        <taxon>Polyangia</taxon>
        <taxon>Polyangiales</taxon>
        <taxon>Polyangiaceae</taxon>
        <taxon>Sorangium</taxon>
    </lineage>
</organism>
<feature type="region of interest" description="Disordered" evidence="1">
    <location>
        <begin position="110"/>
        <end position="138"/>
    </location>
</feature>
<name>A0ABT5CEN3_9BACT</name>